<keyword evidence="3" id="KW-1185">Reference proteome</keyword>
<feature type="compositionally biased region" description="Polar residues" evidence="1">
    <location>
        <begin position="1"/>
        <end position="24"/>
    </location>
</feature>
<feature type="region of interest" description="Disordered" evidence="1">
    <location>
        <begin position="126"/>
        <end position="271"/>
    </location>
</feature>
<dbReference type="STRING" id="199890.A0A182PNR1"/>
<dbReference type="Proteomes" id="UP000075885">
    <property type="component" value="Unassembled WGS sequence"/>
</dbReference>
<feature type="compositionally biased region" description="Low complexity" evidence="1">
    <location>
        <begin position="311"/>
        <end position="326"/>
    </location>
</feature>
<evidence type="ECO:0000313" key="2">
    <source>
        <dbReference type="EnsemblMetazoa" id="AEPI008590-PA"/>
    </source>
</evidence>
<feature type="region of interest" description="Disordered" evidence="1">
    <location>
        <begin position="624"/>
        <end position="658"/>
    </location>
</feature>
<protein>
    <recommendedName>
        <fullName evidence="4">Eye-specific diacylglycerol kinase</fullName>
    </recommendedName>
</protein>
<feature type="region of interest" description="Disordered" evidence="1">
    <location>
        <begin position="1"/>
        <end position="32"/>
    </location>
</feature>
<accession>A0A182PNR1</accession>
<evidence type="ECO:0008006" key="4">
    <source>
        <dbReference type="Google" id="ProtNLM"/>
    </source>
</evidence>
<feature type="compositionally biased region" description="Pro residues" evidence="1">
    <location>
        <begin position="509"/>
        <end position="528"/>
    </location>
</feature>
<organism evidence="2 3">
    <name type="scientific">Anopheles epiroticus</name>
    <dbReference type="NCBI Taxonomy" id="199890"/>
    <lineage>
        <taxon>Eukaryota</taxon>
        <taxon>Metazoa</taxon>
        <taxon>Ecdysozoa</taxon>
        <taxon>Arthropoda</taxon>
        <taxon>Hexapoda</taxon>
        <taxon>Insecta</taxon>
        <taxon>Pterygota</taxon>
        <taxon>Neoptera</taxon>
        <taxon>Endopterygota</taxon>
        <taxon>Diptera</taxon>
        <taxon>Nematocera</taxon>
        <taxon>Culicoidea</taxon>
        <taxon>Culicidae</taxon>
        <taxon>Anophelinae</taxon>
        <taxon>Anopheles</taxon>
    </lineage>
</organism>
<feature type="compositionally biased region" description="Gly residues" evidence="1">
    <location>
        <begin position="625"/>
        <end position="642"/>
    </location>
</feature>
<feature type="region of interest" description="Disordered" evidence="1">
    <location>
        <begin position="297"/>
        <end position="538"/>
    </location>
</feature>
<feature type="compositionally biased region" description="Polar residues" evidence="1">
    <location>
        <begin position="433"/>
        <end position="445"/>
    </location>
</feature>
<dbReference type="EnsemblMetazoa" id="AEPI008590-RA">
    <property type="protein sequence ID" value="AEPI008590-PA"/>
    <property type="gene ID" value="AEPI008590"/>
</dbReference>
<dbReference type="VEuPathDB" id="VectorBase:AEPI008590"/>
<feature type="compositionally biased region" description="Acidic residues" evidence="1">
    <location>
        <begin position="133"/>
        <end position="176"/>
    </location>
</feature>
<name>A0A182PNR1_9DIPT</name>
<evidence type="ECO:0000313" key="3">
    <source>
        <dbReference type="Proteomes" id="UP000075885"/>
    </source>
</evidence>
<reference evidence="2" key="2">
    <citation type="submission" date="2020-05" db="UniProtKB">
        <authorList>
            <consortium name="EnsemblMetazoa"/>
        </authorList>
    </citation>
    <scope>IDENTIFICATION</scope>
    <source>
        <strain evidence="2">Epiroticus2</strain>
    </source>
</reference>
<proteinExistence type="predicted"/>
<feature type="compositionally biased region" description="Low complexity" evidence="1">
    <location>
        <begin position="201"/>
        <end position="235"/>
    </location>
</feature>
<dbReference type="AlphaFoldDB" id="A0A182PNR1"/>
<sequence length="658" mass="68668">MTSFDEIQLEAQRSSGQRSLSVATASADEPGGVSAGVGSLLLQVPQTAPGQRSRSFDLAGSASDEGSAVAAAFLDVPKRFQRRKSSSKTPPPCIHCLYLEEYRRLIGVEQRLYYDSEEYQAYVDYTSSSCSSGDDEDGEGDGDDEANDGDEEEEEEEEEEEDEEGGAEEQEEEQEEVGAAAAGSKRKARAEGEEREGAAVGGAEASVNRVAAVGLAGPSGSSAPSNFGDGYYDYDYYYDDDEDDEEDEGEEVEPDEESEEGGSGLKGVEHTRKEEALTFGLEAPAYDYASLFQRVSPRRVRPRVDGEGCGTSSSAPTTSTLLSAPAVASPCRITLTLSPTKPDEDEEDPRQQCTELPLEGGSSTTEIALMLPDGDGEGAVGGGTVLARETRPSTGPGPTKVEPADQDGVEPPAPNRTRRRSISRQEAIVVEPTGSSLENVSNASESRPTTPPSRIPRIPDIHTGGGDDDDDSATAAAAADHDAEQDNQQRQQRGRAASMGPIILSAVCSPPPLPPRRPAPPQESPPPSAGLLVQQHGASPQAADFVRDIYLQVPDLKRDRAASVDSCFAKVTGAKTEELQPPPDGACLNLLAVPSGGAVRSRSVDIVLPTEEQARYKALALAGPSGSGGAGASGASGSGTTGQGAATVGGHLAAGIRG</sequence>
<reference evidence="3" key="1">
    <citation type="submission" date="2013-03" db="EMBL/GenBank/DDBJ databases">
        <title>The Genome Sequence of Anopheles epiroticus epiroticus2.</title>
        <authorList>
            <consortium name="The Broad Institute Genomics Platform"/>
            <person name="Neafsey D.E."/>
            <person name="Howell P."/>
            <person name="Walker B."/>
            <person name="Young S.K."/>
            <person name="Zeng Q."/>
            <person name="Gargeya S."/>
            <person name="Fitzgerald M."/>
            <person name="Haas B."/>
            <person name="Abouelleil A."/>
            <person name="Allen A.W."/>
            <person name="Alvarado L."/>
            <person name="Arachchi H.M."/>
            <person name="Berlin A.M."/>
            <person name="Chapman S.B."/>
            <person name="Gainer-Dewar J."/>
            <person name="Goldberg J."/>
            <person name="Griggs A."/>
            <person name="Gujja S."/>
            <person name="Hansen M."/>
            <person name="Howarth C."/>
            <person name="Imamovic A."/>
            <person name="Ireland A."/>
            <person name="Larimer J."/>
            <person name="McCowan C."/>
            <person name="Murphy C."/>
            <person name="Pearson M."/>
            <person name="Poon T.W."/>
            <person name="Priest M."/>
            <person name="Roberts A."/>
            <person name="Saif S."/>
            <person name="Shea T."/>
            <person name="Sisk P."/>
            <person name="Sykes S."/>
            <person name="Wortman J."/>
            <person name="Nusbaum C."/>
            <person name="Birren B."/>
        </authorList>
    </citation>
    <scope>NUCLEOTIDE SEQUENCE [LARGE SCALE GENOMIC DNA]</scope>
    <source>
        <strain evidence="3">Epiroticus2</strain>
    </source>
</reference>
<feature type="compositionally biased region" description="Acidic residues" evidence="1">
    <location>
        <begin position="236"/>
        <end position="260"/>
    </location>
</feature>
<evidence type="ECO:0000256" key="1">
    <source>
        <dbReference type="SAM" id="MobiDB-lite"/>
    </source>
</evidence>